<dbReference type="EMBL" id="JBHUHQ010000014">
    <property type="protein sequence ID" value="MFD2044316.1"/>
    <property type="molecule type" value="Genomic_DNA"/>
</dbReference>
<accession>A0ABW4VYZ2</accession>
<dbReference type="PANTHER" id="PTHR30575">
    <property type="entry name" value="PEPTIDASE M20"/>
    <property type="match status" value="1"/>
</dbReference>
<gene>
    <name evidence="3" type="ORF">ACFSJF_08575</name>
</gene>
<keyword evidence="4" id="KW-1185">Reference proteome</keyword>
<evidence type="ECO:0000256" key="1">
    <source>
        <dbReference type="PIRNR" id="PIRNR037226"/>
    </source>
</evidence>
<reference evidence="4" key="1">
    <citation type="journal article" date="2019" name="Int. J. Syst. Evol. Microbiol.">
        <title>The Global Catalogue of Microorganisms (GCM) 10K type strain sequencing project: providing services to taxonomists for standard genome sequencing and annotation.</title>
        <authorList>
            <consortium name="The Broad Institute Genomics Platform"/>
            <consortium name="The Broad Institute Genome Sequencing Center for Infectious Disease"/>
            <person name="Wu L."/>
            <person name="Ma J."/>
        </authorList>
    </citation>
    <scope>NUCLEOTIDE SEQUENCE [LARGE SCALE GENOMIC DNA]</scope>
    <source>
        <strain evidence="4">R28</strain>
    </source>
</reference>
<dbReference type="Pfam" id="PF01546">
    <property type="entry name" value="Peptidase_M20"/>
    <property type="match status" value="1"/>
</dbReference>
<dbReference type="Pfam" id="PF07687">
    <property type="entry name" value="M20_dimer"/>
    <property type="match status" value="1"/>
</dbReference>
<dbReference type="CDD" id="cd05672">
    <property type="entry name" value="M20_ACY1L2-like"/>
    <property type="match status" value="1"/>
</dbReference>
<comment type="similarity">
    <text evidence="1">Belongs to the peptidase M20A family.</text>
</comment>
<dbReference type="Gene3D" id="3.30.70.360">
    <property type="match status" value="1"/>
</dbReference>
<dbReference type="InterPro" id="IPR011650">
    <property type="entry name" value="Peptidase_M20_dimer"/>
</dbReference>
<dbReference type="InterPro" id="IPR036264">
    <property type="entry name" value="Bact_exopeptidase_dim_dom"/>
</dbReference>
<dbReference type="PIRSF" id="PIRSF037226">
    <property type="entry name" value="Amidohydrolase_ACY1L2_prd"/>
    <property type="match status" value="1"/>
</dbReference>
<dbReference type="SUPFAM" id="SSF55031">
    <property type="entry name" value="Bacterial exopeptidase dimerisation domain"/>
    <property type="match status" value="1"/>
</dbReference>
<feature type="domain" description="Peptidase M20 dimerisation" evidence="2">
    <location>
        <begin position="172"/>
        <end position="257"/>
    </location>
</feature>
<proteinExistence type="inferred from homology"/>
<dbReference type="Proteomes" id="UP001597383">
    <property type="component" value="Unassembled WGS sequence"/>
</dbReference>
<dbReference type="RefSeq" id="WP_377556635.1">
    <property type="nucleotide sequence ID" value="NZ_JBHUHQ010000014.1"/>
</dbReference>
<evidence type="ECO:0000313" key="4">
    <source>
        <dbReference type="Proteomes" id="UP001597383"/>
    </source>
</evidence>
<dbReference type="Gene3D" id="3.40.630.10">
    <property type="entry name" value="Zn peptidases"/>
    <property type="match status" value="1"/>
</dbReference>
<comment type="caution">
    <text evidence="3">The sequence shown here is derived from an EMBL/GenBank/DDBJ whole genome shotgun (WGS) entry which is preliminary data.</text>
</comment>
<dbReference type="InterPro" id="IPR017439">
    <property type="entry name" value="Amidohydrolase"/>
</dbReference>
<evidence type="ECO:0000259" key="2">
    <source>
        <dbReference type="Pfam" id="PF07687"/>
    </source>
</evidence>
<name>A0ABW4VYZ2_9BACI</name>
<sequence>MNEQLSIKLKKIESQLIGMSDHLYEIPELGDQEFQSMKVLTDFLLNHDFKVDIGVVNRPTAFKAEYKSEKQGPTIAYLAEYDALPGVGHGCGHNLIGTISVGAGVALSKLVDEIGGSIIVLGTPAEETNGAKVPMSEQGIFDDIDVAMILHPSDQSYESGESLAMDALQFAFSGKSSHAAASPEKGINALDSVIQLFNGINALREHLPPDVRIHGIISEGGQAANVVPDYAVAQFYIRAKERSYLNQVVQKVKNIAEGASIMTGATLEISNYELSYDDMHTNQALSKAFNNNLEKSTNLPVLQAKQSYGSIDMGNVSHVVPAIHPYIGLNRPGLVAHTKEFADQTITADGHRTLITGALALACTGYDILTDLDLFKSIKDEFQSN</sequence>
<dbReference type="InterPro" id="IPR052030">
    <property type="entry name" value="Peptidase_M20/M20A_hydrolases"/>
</dbReference>
<protein>
    <recommendedName>
        <fullName evidence="1">Peptidase M20 domain-containing protein 2</fullName>
    </recommendedName>
</protein>
<dbReference type="NCBIfam" id="TIGR01891">
    <property type="entry name" value="amidohydrolases"/>
    <property type="match status" value="1"/>
</dbReference>
<evidence type="ECO:0000313" key="3">
    <source>
        <dbReference type="EMBL" id="MFD2044316.1"/>
    </source>
</evidence>
<dbReference type="InterPro" id="IPR017144">
    <property type="entry name" value="Xaa-Arg_dipeptidase"/>
</dbReference>
<dbReference type="InterPro" id="IPR002933">
    <property type="entry name" value="Peptidase_M20"/>
</dbReference>
<organism evidence="3 4">
    <name type="scientific">Ornithinibacillus salinisoli</name>
    <dbReference type="NCBI Taxonomy" id="1848459"/>
    <lineage>
        <taxon>Bacteria</taxon>
        <taxon>Bacillati</taxon>
        <taxon>Bacillota</taxon>
        <taxon>Bacilli</taxon>
        <taxon>Bacillales</taxon>
        <taxon>Bacillaceae</taxon>
        <taxon>Ornithinibacillus</taxon>
    </lineage>
</organism>
<dbReference type="SUPFAM" id="SSF53187">
    <property type="entry name" value="Zn-dependent exopeptidases"/>
    <property type="match status" value="1"/>
</dbReference>
<dbReference type="PANTHER" id="PTHR30575:SF0">
    <property type="entry name" value="XAA-ARG DIPEPTIDASE"/>
    <property type="match status" value="1"/>
</dbReference>